<dbReference type="PANTHER" id="PTHR37016">
    <property type="match status" value="1"/>
</dbReference>
<comment type="similarity">
    <text evidence="2">Belongs to the peptidase M35 family.</text>
</comment>
<dbReference type="GO" id="GO:0046872">
    <property type="term" value="F:metal ion binding"/>
    <property type="evidence" value="ECO:0007669"/>
    <property type="project" value="UniProtKB-KW"/>
</dbReference>
<organism evidence="8 9">
    <name type="scientific">Colletotrichum tanaceti</name>
    <dbReference type="NCBI Taxonomy" id="1306861"/>
    <lineage>
        <taxon>Eukaryota</taxon>
        <taxon>Fungi</taxon>
        <taxon>Dikarya</taxon>
        <taxon>Ascomycota</taxon>
        <taxon>Pezizomycotina</taxon>
        <taxon>Sordariomycetes</taxon>
        <taxon>Hypocreomycetidae</taxon>
        <taxon>Glomerellales</taxon>
        <taxon>Glomerellaceae</taxon>
        <taxon>Colletotrichum</taxon>
        <taxon>Colletotrichum destructivum species complex</taxon>
    </lineage>
</organism>
<dbReference type="EMBL" id="PJEX01000584">
    <property type="protein sequence ID" value="TKW49251.1"/>
    <property type="molecule type" value="Genomic_DNA"/>
</dbReference>
<dbReference type="PANTHER" id="PTHR37016:SF3">
    <property type="entry name" value="NEUTRAL PROTEASE 2-RELATED"/>
    <property type="match status" value="1"/>
</dbReference>
<comment type="cofactor">
    <cofactor evidence="1">
        <name>Zn(2+)</name>
        <dbReference type="ChEBI" id="CHEBI:29105"/>
    </cofactor>
</comment>
<comment type="caution">
    <text evidence="8">The sequence shown here is derived from an EMBL/GenBank/DDBJ whole genome shotgun (WGS) entry which is preliminary data.</text>
</comment>
<evidence type="ECO:0000313" key="8">
    <source>
        <dbReference type="EMBL" id="TKW49251.1"/>
    </source>
</evidence>
<evidence type="ECO:0000256" key="4">
    <source>
        <dbReference type="ARBA" id="ARBA00022723"/>
    </source>
</evidence>
<dbReference type="InterPro" id="IPR050414">
    <property type="entry name" value="Fungal_M35_metalloproteases"/>
</dbReference>
<accession>A0A4U6X1L1</accession>
<dbReference type="InterPro" id="IPR024079">
    <property type="entry name" value="MetalloPept_cat_dom_sf"/>
</dbReference>
<evidence type="ECO:0000256" key="1">
    <source>
        <dbReference type="ARBA" id="ARBA00001947"/>
    </source>
</evidence>
<keyword evidence="3" id="KW-0645">Protease</keyword>
<evidence type="ECO:0000256" key="3">
    <source>
        <dbReference type="ARBA" id="ARBA00022670"/>
    </source>
</evidence>
<dbReference type="GO" id="GO:0006508">
    <property type="term" value="P:proteolysis"/>
    <property type="evidence" value="ECO:0007669"/>
    <property type="project" value="UniProtKB-KW"/>
</dbReference>
<dbReference type="AlphaFoldDB" id="A0A4U6X1L1"/>
<proteinExistence type="inferred from homology"/>
<dbReference type="SUPFAM" id="SSF55486">
    <property type="entry name" value="Metalloproteases ('zincins'), catalytic domain"/>
    <property type="match status" value="1"/>
</dbReference>
<reference evidence="8 9" key="1">
    <citation type="journal article" date="2019" name="PLoS ONE">
        <title>Comparative genome analysis indicates high evolutionary potential of pathogenicity genes in Colletotrichum tanaceti.</title>
        <authorList>
            <person name="Lelwala R.V."/>
            <person name="Korhonen P.K."/>
            <person name="Young N.D."/>
            <person name="Scott J.B."/>
            <person name="Ades P.A."/>
            <person name="Gasser R.B."/>
            <person name="Taylor P.W.J."/>
        </authorList>
    </citation>
    <scope>NUCLEOTIDE SEQUENCE [LARGE SCALE GENOMIC DNA]</scope>
    <source>
        <strain evidence="8">BRIP57314</strain>
    </source>
</reference>
<name>A0A4U6X1L1_9PEZI</name>
<evidence type="ECO:0008006" key="10">
    <source>
        <dbReference type="Google" id="ProtNLM"/>
    </source>
</evidence>
<keyword evidence="7" id="KW-0482">Metalloprotease</keyword>
<gene>
    <name evidence="8" type="ORF">CTA1_9457</name>
</gene>
<dbReference type="Proteomes" id="UP000310108">
    <property type="component" value="Unassembled WGS sequence"/>
</dbReference>
<evidence type="ECO:0000256" key="7">
    <source>
        <dbReference type="ARBA" id="ARBA00023049"/>
    </source>
</evidence>
<evidence type="ECO:0000256" key="2">
    <source>
        <dbReference type="ARBA" id="ARBA00010279"/>
    </source>
</evidence>
<dbReference type="GO" id="GO:0008237">
    <property type="term" value="F:metallopeptidase activity"/>
    <property type="evidence" value="ECO:0007669"/>
    <property type="project" value="UniProtKB-KW"/>
</dbReference>
<protein>
    <recommendedName>
        <fullName evidence="10">Lysine-specific metallo-endopeptidase domain-containing protein</fullName>
    </recommendedName>
</protein>
<evidence type="ECO:0000256" key="5">
    <source>
        <dbReference type="ARBA" id="ARBA00022801"/>
    </source>
</evidence>
<dbReference type="Gene3D" id="3.40.390.10">
    <property type="entry name" value="Collagenase (Catalytic Domain)"/>
    <property type="match status" value="1"/>
</dbReference>
<keyword evidence="4" id="KW-0479">Metal-binding</keyword>
<keyword evidence="9" id="KW-1185">Reference proteome</keyword>
<dbReference type="OrthoDB" id="4811013at2759"/>
<sequence>EFRIKYGVQAAQRRYSQEPSFLNSILLLKHYFASHLEMHWYGYMLWLLCVMDVVYCGAAKSCSSMTSRPWRKTHIGIVAGDPGRNSQFFCNGFQTEVIEQSISWANRYAAGAIFFLDEMNSGTTAAFIGWFGVSNIDKVEEIMHRIYCPIHGLGRESRKYAADRKDMYRTLVIGCDNNRQVMECLEPNVYFIANGKSNTIVACPRYFFHHGVVASRNKEIKSKVLWNSQRQHLDTAGFALLHELTHIPALVGGFEHWENNRSAKDLAYNPSECIHLPDKDKLNNANNYALFALEVRANTEFARMLVDMGGDARSISESAKHLLTNGSLWN</sequence>
<evidence type="ECO:0000256" key="6">
    <source>
        <dbReference type="ARBA" id="ARBA00022833"/>
    </source>
</evidence>
<evidence type="ECO:0000313" key="9">
    <source>
        <dbReference type="Proteomes" id="UP000310108"/>
    </source>
</evidence>
<keyword evidence="6" id="KW-0862">Zinc</keyword>
<keyword evidence="5" id="KW-0378">Hydrolase</keyword>
<feature type="non-terminal residue" evidence="8">
    <location>
        <position position="1"/>
    </location>
</feature>